<dbReference type="PROSITE" id="PS50109">
    <property type="entry name" value="HIS_KIN"/>
    <property type="match status" value="1"/>
</dbReference>
<evidence type="ECO:0000256" key="5">
    <source>
        <dbReference type="ARBA" id="ARBA00022777"/>
    </source>
</evidence>
<dbReference type="Pfam" id="PF02518">
    <property type="entry name" value="HATPase_c"/>
    <property type="match status" value="1"/>
</dbReference>
<dbReference type="GO" id="GO:0046983">
    <property type="term" value="F:protein dimerization activity"/>
    <property type="evidence" value="ECO:0007669"/>
    <property type="project" value="UniProtKB-UniRule"/>
</dbReference>
<evidence type="ECO:0000259" key="10">
    <source>
        <dbReference type="PROSITE" id="PS50109"/>
    </source>
</evidence>
<evidence type="ECO:0000256" key="8">
    <source>
        <dbReference type="PIRNR" id="PIRNR003167"/>
    </source>
</evidence>
<keyword evidence="12" id="KW-1185">Reference proteome</keyword>
<evidence type="ECO:0000256" key="2">
    <source>
        <dbReference type="ARBA" id="ARBA00022553"/>
    </source>
</evidence>
<dbReference type="InterPro" id="IPR011712">
    <property type="entry name" value="Sig_transdc_His_kin_sub3_dim/P"/>
</dbReference>
<dbReference type="InterPro" id="IPR036890">
    <property type="entry name" value="HATPase_C_sf"/>
</dbReference>
<dbReference type="KEGG" id="rev:HUE57_10990"/>
<dbReference type="Proteomes" id="UP000509658">
    <property type="component" value="Chromosome"/>
</dbReference>
<evidence type="ECO:0000256" key="1">
    <source>
        <dbReference type="ARBA" id="ARBA00000085"/>
    </source>
</evidence>
<dbReference type="Pfam" id="PF07730">
    <property type="entry name" value="HisKA_3"/>
    <property type="match status" value="1"/>
</dbReference>
<reference evidence="11 12" key="1">
    <citation type="submission" date="2020-05" db="EMBL/GenBank/DDBJ databases">
        <title>Horizontal transmission and recombination maintain forever young bacterial symbiont genomes.</title>
        <authorList>
            <person name="Russell S.L."/>
            <person name="Pepper-Tunick E."/>
            <person name="Svedberg J."/>
            <person name="Byrne A."/>
            <person name="Ruelas Castillo J."/>
            <person name="Vollmers C."/>
            <person name="Beinart R.A."/>
            <person name="Corbett-Detig R."/>
        </authorList>
    </citation>
    <scope>NUCLEOTIDE SEQUENCE [LARGE SCALE GENOMIC DNA]</scope>
    <source>
        <strain evidence="11">Santa_Monica_outfall</strain>
    </source>
</reference>
<comment type="subcellular location">
    <subcellularLocation>
        <location evidence="8">Cell inner membrane</location>
    </subcellularLocation>
</comment>
<dbReference type="PANTHER" id="PTHR24421">
    <property type="entry name" value="NITRATE/NITRITE SENSOR PROTEIN NARX-RELATED"/>
    <property type="match status" value="1"/>
</dbReference>
<comment type="catalytic activity">
    <reaction evidence="1 8">
        <text>ATP + protein L-histidine = ADP + protein N-phospho-L-histidine.</text>
        <dbReference type="EC" id="2.7.13.3"/>
    </reaction>
</comment>
<dbReference type="InterPro" id="IPR016380">
    <property type="entry name" value="Sig_transdc_His_kin_NarX/NarQ"/>
</dbReference>
<evidence type="ECO:0000256" key="3">
    <source>
        <dbReference type="ARBA" id="ARBA00022679"/>
    </source>
</evidence>
<dbReference type="EMBL" id="CP054491">
    <property type="protein sequence ID" value="QKQ26751.1"/>
    <property type="molecule type" value="Genomic_DNA"/>
</dbReference>
<proteinExistence type="predicted"/>
<feature type="transmembrane region" description="Helical" evidence="9">
    <location>
        <begin position="45"/>
        <end position="65"/>
    </location>
</feature>
<keyword evidence="8" id="KW-1003">Cell membrane</keyword>
<keyword evidence="8 9" id="KW-0472">Membrane</keyword>
<dbReference type="PANTHER" id="PTHR24421:SF10">
    <property type="entry name" value="NITRATE_NITRITE SENSOR PROTEIN NARQ"/>
    <property type="match status" value="1"/>
</dbReference>
<evidence type="ECO:0000256" key="4">
    <source>
        <dbReference type="ARBA" id="ARBA00022741"/>
    </source>
</evidence>
<dbReference type="Gene3D" id="3.30.565.10">
    <property type="entry name" value="Histidine kinase-like ATPase, C-terminal domain"/>
    <property type="match status" value="1"/>
</dbReference>
<dbReference type="RefSeq" id="WP_078483305.1">
    <property type="nucleotide sequence ID" value="NZ_CP054491.1"/>
</dbReference>
<name>A0A6N0HWX2_9GAMM</name>
<sequence>MITSQPIDEQEHETEVEALDEAYSSDSVPNTLLSLVKRFGLTTEFVLLLAIIVATIGCAITALLYPEQRDSVITVLLLLSVTTLLTLFFAARQLRKTLVEPMQRVHNWAFGIAHGNLDNRLPDFECGGCNELSNNVNRVSDALQKLTHDMDDEVQKNMHYIEQKTRSLEILYDVAASINISRDLNDLLIRFLHTLKDLTKARAAAVRLLTNDQHMNLIYSIGLDEKVVEQEQMIPLQRCMCGKVATEGEVMCQEDISTCGEYAGQAFFTDEDVQMLAVPLQYRGRTLGVYNLFVDKSVLDDLEDTNALLTSIGRHLGMAIEKAHIDNEAKKLSIIQERTMLAHELHDSLAQTLASLRFQVRVLDETLQQSADFEAIQEIEQIENSLDEAYLELRELIAHFRAPIGQRGLIPSLEKIIKRFRDDTGIATFLQKEWQHASLPTNYEMQVLRIIQECLANIRKHSEAHAVRVILRCDAAGNYMVLVEDDGVGFDKPILDGHPGEHVGLSIMEERAQHLGGRVRIESEPGDGTRIQLTFRFNEGVQVEIPELQVMT</sequence>
<evidence type="ECO:0000256" key="7">
    <source>
        <dbReference type="ARBA" id="ARBA00023012"/>
    </source>
</evidence>
<dbReference type="GO" id="GO:0005886">
    <property type="term" value="C:plasma membrane"/>
    <property type="evidence" value="ECO:0007669"/>
    <property type="project" value="UniProtKB-SubCell"/>
</dbReference>
<protein>
    <recommendedName>
        <fullName evidence="8">Sensor protein</fullName>
        <ecNumber evidence="8">2.7.13.3</ecNumber>
    </recommendedName>
</protein>
<accession>A0A6N0HWX2</accession>
<dbReference type="CDD" id="cd16917">
    <property type="entry name" value="HATPase_UhpB-NarQ-NarX-like"/>
    <property type="match status" value="1"/>
</dbReference>
<feature type="domain" description="Histidine kinase" evidence="10">
    <location>
        <begin position="340"/>
        <end position="539"/>
    </location>
</feature>
<dbReference type="SUPFAM" id="SSF55874">
    <property type="entry name" value="ATPase domain of HSP90 chaperone/DNA topoisomerase II/histidine kinase"/>
    <property type="match status" value="1"/>
</dbReference>
<feature type="transmembrane region" description="Helical" evidence="9">
    <location>
        <begin position="71"/>
        <end position="91"/>
    </location>
</feature>
<evidence type="ECO:0000256" key="6">
    <source>
        <dbReference type="ARBA" id="ARBA00022840"/>
    </source>
</evidence>
<keyword evidence="6 8" id="KW-0067">ATP-binding</keyword>
<dbReference type="SMART" id="SM00387">
    <property type="entry name" value="HATPase_c"/>
    <property type="match status" value="1"/>
</dbReference>
<evidence type="ECO:0000256" key="9">
    <source>
        <dbReference type="SAM" id="Phobius"/>
    </source>
</evidence>
<gene>
    <name evidence="11" type="ORF">HUE57_10990</name>
</gene>
<evidence type="ECO:0000313" key="11">
    <source>
        <dbReference type="EMBL" id="QKQ26751.1"/>
    </source>
</evidence>
<keyword evidence="9" id="KW-1133">Transmembrane helix</keyword>
<dbReference type="InterPro" id="IPR005467">
    <property type="entry name" value="His_kinase_dom"/>
</dbReference>
<keyword evidence="4 8" id="KW-0547">Nucleotide-binding</keyword>
<dbReference type="InterPro" id="IPR003594">
    <property type="entry name" value="HATPase_dom"/>
</dbReference>
<keyword evidence="8" id="KW-0997">Cell inner membrane</keyword>
<dbReference type="PIRSF" id="PIRSF003167">
    <property type="entry name" value="STHK_NarX/NarQ"/>
    <property type="match status" value="1"/>
</dbReference>
<dbReference type="InterPro" id="IPR003018">
    <property type="entry name" value="GAF"/>
</dbReference>
<keyword evidence="9" id="KW-0812">Transmembrane</keyword>
<dbReference type="InterPro" id="IPR029016">
    <property type="entry name" value="GAF-like_dom_sf"/>
</dbReference>
<dbReference type="Gene3D" id="3.30.450.40">
    <property type="match status" value="1"/>
</dbReference>
<dbReference type="GO" id="GO:0000155">
    <property type="term" value="F:phosphorelay sensor kinase activity"/>
    <property type="evidence" value="ECO:0007669"/>
    <property type="project" value="UniProtKB-UniRule"/>
</dbReference>
<keyword evidence="2" id="KW-0597">Phosphoprotein</keyword>
<dbReference type="Gene3D" id="1.20.5.1930">
    <property type="match status" value="1"/>
</dbReference>
<keyword evidence="7 8" id="KW-0902">Two-component regulatory system</keyword>
<keyword evidence="3 8" id="KW-0808">Transferase</keyword>
<dbReference type="GO" id="GO:0005524">
    <property type="term" value="F:ATP binding"/>
    <property type="evidence" value="ECO:0007669"/>
    <property type="project" value="UniProtKB-UniRule"/>
</dbReference>
<dbReference type="EC" id="2.7.13.3" evidence="8"/>
<dbReference type="AlphaFoldDB" id="A0A6N0HWX2"/>
<dbReference type="Pfam" id="PF13185">
    <property type="entry name" value="GAF_2"/>
    <property type="match status" value="1"/>
</dbReference>
<evidence type="ECO:0000313" key="12">
    <source>
        <dbReference type="Proteomes" id="UP000509658"/>
    </source>
</evidence>
<dbReference type="SUPFAM" id="SSF55781">
    <property type="entry name" value="GAF domain-like"/>
    <property type="match status" value="1"/>
</dbReference>
<dbReference type="InterPro" id="IPR050482">
    <property type="entry name" value="Sensor_HK_TwoCompSys"/>
</dbReference>
<organism evidence="11 12">
    <name type="scientific">Candidatus Reidiella endopervernicosa</name>
    <dbReference type="NCBI Taxonomy" id="2738883"/>
    <lineage>
        <taxon>Bacteria</taxon>
        <taxon>Pseudomonadati</taxon>
        <taxon>Pseudomonadota</taxon>
        <taxon>Gammaproteobacteria</taxon>
        <taxon>Candidatus Reidiella</taxon>
    </lineage>
</organism>
<keyword evidence="5 8" id="KW-0418">Kinase</keyword>